<gene>
    <name evidence="1" type="ORF">RchiOBHm_Chr5g0080971</name>
</gene>
<organism evidence="1 2">
    <name type="scientific">Rosa chinensis</name>
    <name type="common">China rose</name>
    <dbReference type="NCBI Taxonomy" id="74649"/>
    <lineage>
        <taxon>Eukaryota</taxon>
        <taxon>Viridiplantae</taxon>
        <taxon>Streptophyta</taxon>
        <taxon>Embryophyta</taxon>
        <taxon>Tracheophyta</taxon>
        <taxon>Spermatophyta</taxon>
        <taxon>Magnoliopsida</taxon>
        <taxon>eudicotyledons</taxon>
        <taxon>Gunneridae</taxon>
        <taxon>Pentapetalae</taxon>
        <taxon>rosids</taxon>
        <taxon>fabids</taxon>
        <taxon>Rosales</taxon>
        <taxon>Rosaceae</taxon>
        <taxon>Rosoideae</taxon>
        <taxon>Rosoideae incertae sedis</taxon>
        <taxon>Rosa</taxon>
    </lineage>
</organism>
<accession>A0A2P6QMW4</accession>
<name>A0A2P6QMW4_ROSCH</name>
<dbReference type="Proteomes" id="UP000238479">
    <property type="component" value="Chromosome 5"/>
</dbReference>
<dbReference type="AlphaFoldDB" id="A0A2P6QMW4"/>
<sequence>MPEDEGRFVNDCQRIPPFSIRELKIDAEETDSYYDAEEIDSYYDAEDRLTV</sequence>
<evidence type="ECO:0000313" key="2">
    <source>
        <dbReference type="Proteomes" id="UP000238479"/>
    </source>
</evidence>
<keyword evidence="2" id="KW-1185">Reference proteome</keyword>
<evidence type="ECO:0000313" key="1">
    <source>
        <dbReference type="EMBL" id="PRQ35524.1"/>
    </source>
</evidence>
<dbReference type="EMBL" id="PDCK01000043">
    <property type="protein sequence ID" value="PRQ35524.1"/>
    <property type="molecule type" value="Genomic_DNA"/>
</dbReference>
<comment type="caution">
    <text evidence="1">The sequence shown here is derived from an EMBL/GenBank/DDBJ whole genome shotgun (WGS) entry which is preliminary data.</text>
</comment>
<dbReference type="Gramene" id="PRQ35524">
    <property type="protein sequence ID" value="PRQ35524"/>
    <property type="gene ID" value="RchiOBHm_Chr5g0080971"/>
</dbReference>
<proteinExistence type="predicted"/>
<reference evidence="1 2" key="1">
    <citation type="journal article" date="2018" name="Nat. Genet.">
        <title>The Rosa genome provides new insights in the design of modern roses.</title>
        <authorList>
            <person name="Bendahmane M."/>
        </authorList>
    </citation>
    <scope>NUCLEOTIDE SEQUENCE [LARGE SCALE GENOMIC DNA]</scope>
    <source>
        <strain evidence="2">cv. Old Blush</strain>
    </source>
</reference>
<protein>
    <submittedName>
        <fullName evidence="1">Uncharacterized protein</fullName>
    </submittedName>
</protein>